<comment type="caution">
    <text evidence="11">The sequence shown here is derived from an EMBL/GenBank/DDBJ whole genome shotgun (WGS) entry which is preliminary data.</text>
</comment>
<evidence type="ECO:0000256" key="5">
    <source>
        <dbReference type="ARBA" id="ARBA00022692"/>
    </source>
</evidence>
<feature type="transmembrane region" description="Helical" evidence="9">
    <location>
        <begin position="137"/>
        <end position="159"/>
    </location>
</feature>
<keyword evidence="4 9" id="KW-0997">Cell inner membrane</keyword>
<evidence type="ECO:0000259" key="10">
    <source>
        <dbReference type="Pfam" id="PF04290"/>
    </source>
</evidence>
<comment type="function">
    <text evidence="9">Part of the tripartite ATP-independent periplasmic (TRAP) transport system.</text>
</comment>
<dbReference type="GO" id="GO:0022857">
    <property type="term" value="F:transmembrane transporter activity"/>
    <property type="evidence" value="ECO:0007669"/>
    <property type="project" value="UniProtKB-UniRule"/>
</dbReference>
<reference evidence="11" key="2">
    <citation type="journal article" date="2018" name="ISME J.">
        <title>A dynamic microbial community with high functional redundancy inhabits the cold, oxic subseafloor aquifer.</title>
        <authorList>
            <person name="Tully B.J."/>
            <person name="Wheat C.G."/>
            <person name="Glazer B.T."/>
            <person name="Huber J.A."/>
        </authorList>
    </citation>
    <scope>NUCLEOTIDE SEQUENCE</scope>
    <source>
        <strain evidence="11">NORP83</strain>
    </source>
</reference>
<comment type="similarity">
    <text evidence="8 9">Belongs to the TRAP transporter small permease family.</text>
</comment>
<feature type="domain" description="Tripartite ATP-independent periplasmic transporters DctQ component" evidence="10">
    <location>
        <begin position="29"/>
        <end position="160"/>
    </location>
</feature>
<keyword evidence="7 9" id="KW-0472">Membrane</keyword>
<dbReference type="PANTHER" id="PTHR35011">
    <property type="entry name" value="2,3-DIKETO-L-GULONATE TRAP TRANSPORTER SMALL PERMEASE PROTEIN YIAM"/>
    <property type="match status" value="1"/>
</dbReference>
<comment type="subcellular location">
    <subcellularLocation>
        <location evidence="1 9">Cell inner membrane</location>
        <topology evidence="1 9">Multi-pass membrane protein</topology>
    </subcellularLocation>
</comment>
<keyword evidence="2 9" id="KW-0813">Transport</keyword>
<reference key="1">
    <citation type="submission" date="2017-08" db="EMBL/GenBank/DDBJ databases">
        <title>A dynamic microbial community with high functional redundancy inhabits the cold, oxic subseafloor aquifer.</title>
        <authorList>
            <person name="Tully B.J."/>
            <person name="Wheat C.G."/>
            <person name="Glazer B.T."/>
            <person name="Huber J.A."/>
        </authorList>
    </citation>
    <scope>NUCLEOTIDE SEQUENCE [LARGE SCALE GENOMIC DNA]</scope>
</reference>
<dbReference type="AlphaFoldDB" id="A0A2A4Z3B4"/>
<dbReference type="InterPro" id="IPR055348">
    <property type="entry name" value="DctQ"/>
</dbReference>
<evidence type="ECO:0000256" key="7">
    <source>
        <dbReference type="ARBA" id="ARBA00023136"/>
    </source>
</evidence>
<feature type="transmembrane region" description="Helical" evidence="9">
    <location>
        <begin position="21"/>
        <end position="42"/>
    </location>
</feature>
<comment type="subunit">
    <text evidence="9">The complex comprises the extracytoplasmic solute receptor protein and the two transmembrane proteins.</text>
</comment>
<feature type="transmembrane region" description="Helical" evidence="9">
    <location>
        <begin position="92"/>
        <end position="117"/>
    </location>
</feature>
<keyword evidence="6 9" id="KW-1133">Transmembrane helix</keyword>
<evidence type="ECO:0000256" key="9">
    <source>
        <dbReference type="RuleBase" id="RU369079"/>
    </source>
</evidence>
<sequence length="196" mass="22201">MSSLKALSAMIDALNERIGRGVAWLTLLMVLVQFFVVIFRYVFSVSFIPLQESIWYLHGMIFMLGAGYTLLHDEHVRVDVFYRDMKPRNKALVDMGGALLYLIPICGLILTYSFGYVMNSWAVFEGSTETNGLHLKFLLKTVIWIFSVLMALQGLSLAIKALLYRAGLGTHYDELDGDEFLSEEYRAELAEGDHLS</sequence>
<evidence type="ECO:0000256" key="6">
    <source>
        <dbReference type="ARBA" id="ARBA00022989"/>
    </source>
</evidence>
<dbReference type="GO" id="GO:0005886">
    <property type="term" value="C:plasma membrane"/>
    <property type="evidence" value="ECO:0007669"/>
    <property type="project" value="UniProtKB-SubCell"/>
</dbReference>
<dbReference type="EMBL" id="NVUS01000009">
    <property type="protein sequence ID" value="PCJ01036.1"/>
    <property type="molecule type" value="Genomic_DNA"/>
</dbReference>
<evidence type="ECO:0000256" key="2">
    <source>
        <dbReference type="ARBA" id="ARBA00022448"/>
    </source>
</evidence>
<evidence type="ECO:0000313" key="11">
    <source>
        <dbReference type="EMBL" id="PCJ01036.1"/>
    </source>
</evidence>
<feature type="transmembrane region" description="Helical" evidence="9">
    <location>
        <begin position="54"/>
        <end position="71"/>
    </location>
</feature>
<keyword evidence="5 9" id="KW-0812">Transmembrane</keyword>
<protein>
    <recommendedName>
        <fullName evidence="9">TRAP transporter small permease protein</fullName>
    </recommendedName>
</protein>
<name>A0A2A4Z3B4_9PROT</name>
<accession>A0A2A4Z3B4</accession>
<keyword evidence="3" id="KW-1003">Cell membrane</keyword>
<gene>
    <name evidence="11" type="ORF">COB13_08740</name>
</gene>
<evidence type="ECO:0000256" key="3">
    <source>
        <dbReference type="ARBA" id="ARBA00022475"/>
    </source>
</evidence>
<proteinExistence type="inferred from homology"/>
<evidence type="ECO:0000256" key="1">
    <source>
        <dbReference type="ARBA" id="ARBA00004429"/>
    </source>
</evidence>
<dbReference type="InterPro" id="IPR007387">
    <property type="entry name" value="TRAP_DctQ"/>
</dbReference>
<evidence type="ECO:0000256" key="8">
    <source>
        <dbReference type="ARBA" id="ARBA00038436"/>
    </source>
</evidence>
<evidence type="ECO:0000256" key="4">
    <source>
        <dbReference type="ARBA" id="ARBA00022519"/>
    </source>
</evidence>
<dbReference type="PANTHER" id="PTHR35011:SF4">
    <property type="entry name" value="SLL1102 PROTEIN"/>
    <property type="match status" value="1"/>
</dbReference>
<organism evidence="11">
    <name type="scientific">OCS116 cluster bacterium</name>
    <dbReference type="NCBI Taxonomy" id="2030921"/>
    <lineage>
        <taxon>Bacteria</taxon>
        <taxon>Pseudomonadati</taxon>
        <taxon>Pseudomonadota</taxon>
        <taxon>Alphaproteobacteria</taxon>
        <taxon>OCS116 cluster</taxon>
    </lineage>
</organism>
<dbReference type="Pfam" id="PF04290">
    <property type="entry name" value="DctQ"/>
    <property type="match status" value="1"/>
</dbReference>